<reference evidence="2 3" key="1">
    <citation type="journal article" date="2013" name="Nat. Genet.">
        <title>The genome of the hydatid tapeworm Echinococcus granulosus.</title>
        <authorList>
            <person name="Zheng H."/>
            <person name="Zhang W."/>
            <person name="Zhang L."/>
            <person name="Zhang Z."/>
            <person name="Li J."/>
            <person name="Lu G."/>
            <person name="Zhu Y."/>
            <person name="Wang Y."/>
            <person name="Huang Y."/>
            <person name="Liu J."/>
            <person name="Kang H."/>
            <person name="Chen J."/>
            <person name="Wang L."/>
            <person name="Chen A."/>
            <person name="Yu S."/>
            <person name="Gao Z."/>
            <person name="Jin L."/>
            <person name="Gu W."/>
            <person name="Wang Z."/>
            <person name="Zhao L."/>
            <person name="Shi B."/>
            <person name="Wen H."/>
            <person name="Lin R."/>
            <person name="Jones M.K."/>
            <person name="Brejova B."/>
            <person name="Vinar T."/>
            <person name="Zhao G."/>
            <person name="McManus D.P."/>
            <person name="Chen Z."/>
            <person name="Zhou Y."/>
            <person name="Wang S."/>
        </authorList>
    </citation>
    <scope>NUCLEOTIDE SEQUENCE [LARGE SCALE GENOMIC DNA]</scope>
</reference>
<gene>
    <name evidence="2" type="ORF">EGR_03073</name>
</gene>
<evidence type="ECO:0000313" key="2">
    <source>
        <dbReference type="EMBL" id="EUB62052.1"/>
    </source>
</evidence>
<dbReference type="GeneID" id="36338788"/>
<dbReference type="KEGG" id="egl:EGR_03073"/>
<dbReference type="EMBL" id="APAU02000015">
    <property type="protein sequence ID" value="EUB62052.1"/>
    <property type="molecule type" value="Genomic_DNA"/>
</dbReference>
<evidence type="ECO:0000313" key="3">
    <source>
        <dbReference type="Proteomes" id="UP000019149"/>
    </source>
</evidence>
<protein>
    <submittedName>
        <fullName evidence="2">Uncharacterized protein</fullName>
    </submittedName>
</protein>
<evidence type="ECO:0000256" key="1">
    <source>
        <dbReference type="SAM" id="MobiDB-lite"/>
    </source>
</evidence>
<comment type="caution">
    <text evidence="2">The sequence shown here is derived from an EMBL/GenBank/DDBJ whole genome shotgun (WGS) entry which is preliminary data.</text>
</comment>
<accession>W6UUJ9</accession>
<dbReference type="RefSeq" id="XP_024353248.1">
    <property type="nucleotide sequence ID" value="XM_024492322.1"/>
</dbReference>
<proteinExistence type="predicted"/>
<keyword evidence="3" id="KW-1185">Reference proteome</keyword>
<dbReference type="AlphaFoldDB" id="W6UUJ9"/>
<dbReference type="CTD" id="36338788"/>
<feature type="region of interest" description="Disordered" evidence="1">
    <location>
        <begin position="266"/>
        <end position="296"/>
    </location>
</feature>
<sequence>MPSQDLFALPTIYYRVHSGFSAAPGETQKLDGEKNIGMVETNRPLLSIDEIHTEGVIMRHSMYFFRDYCGRKVNGIFFLAFGRFLWEFVEKMVGHLSKGQIISLSSNLNRNVCSMATSLRFTGCCFVKSDSIKVEGSSVSFGKDRHLNGWICTRTEEGSGITDVQTTVAGEQCPKGRISKAIVFLTGAMRQQTFQRVPLCDAQIEQVLKIFYLVKDELDRIMHNSYAHLFNSCMIEKTEKRLHRLIFQLKHLPYRKRQKYPIANKGLENTKKLPKVPSNASSLKSSIYSPNREKSA</sequence>
<name>W6UUJ9_ECHGR</name>
<feature type="compositionally biased region" description="Polar residues" evidence="1">
    <location>
        <begin position="278"/>
        <end position="289"/>
    </location>
</feature>
<dbReference type="Proteomes" id="UP000019149">
    <property type="component" value="Unassembled WGS sequence"/>
</dbReference>
<organism evidence="2 3">
    <name type="scientific">Echinococcus granulosus</name>
    <name type="common">Hydatid tapeworm</name>
    <dbReference type="NCBI Taxonomy" id="6210"/>
    <lineage>
        <taxon>Eukaryota</taxon>
        <taxon>Metazoa</taxon>
        <taxon>Spiralia</taxon>
        <taxon>Lophotrochozoa</taxon>
        <taxon>Platyhelminthes</taxon>
        <taxon>Cestoda</taxon>
        <taxon>Eucestoda</taxon>
        <taxon>Cyclophyllidea</taxon>
        <taxon>Taeniidae</taxon>
        <taxon>Echinococcus</taxon>
        <taxon>Echinococcus granulosus group</taxon>
    </lineage>
</organism>